<comment type="caution">
    <text evidence="1">The sequence shown here is derived from an EMBL/GenBank/DDBJ whole genome shotgun (WGS) entry which is preliminary data.</text>
</comment>
<evidence type="ECO:0000313" key="2">
    <source>
        <dbReference type="Proteomes" id="UP001162483"/>
    </source>
</evidence>
<sequence>PLAVLSNHLFERNSCVTLVWTELKNEHSHRSKLLHYNRVSKWQGRTDHLETLCMKCINQGGLTIWKLGHCPRARGQ</sequence>
<protein>
    <submittedName>
        <fullName evidence="1">Uncharacterized protein</fullName>
    </submittedName>
</protein>
<name>A0ABN9EWG6_9NEOB</name>
<evidence type="ECO:0000313" key="1">
    <source>
        <dbReference type="EMBL" id="CAI9588574.1"/>
    </source>
</evidence>
<accession>A0ABN9EWG6</accession>
<dbReference type="EMBL" id="CATNWA010015968">
    <property type="protein sequence ID" value="CAI9588574.1"/>
    <property type="molecule type" value="Genomic_DNA"/>
</dbReference>
<keyword evidence="2" id="KW-1185">Reference proteome</keyword>
<feature type="non-terminal residue" evidence="1">
    <location>
        <position position="1"/>
    </location>
</feature>
<proteinExistence type="predicted"/>
<gene>
    <name evidence="1" type="ORF">SPARVUS_LOCUS10766533</name>
</gene>
<reference evidence="1" key="1">
    <citation type="submission" date="2023-05" db="EMBL/GenBank/DDBJ databases">
        <authorList>
            <person name="Stuckert A."/>
        </authorList>
    </citation>
    <scope>NUCLEOTIDE SEQUENCE</scope>
</reference>
<dbReference type="Proteomes" id="UP001162483">
    <property type="component" value="Unassembled WGS sequence"/>
</dbReference>
<organism evidence="1 2">
    <name type="scientific">Staurois parvus</name>
    <dbReference type="NCBI Taxonomy" id="386267"/>
    <lineage>
        <taxon>Eukaryota</taxon>
        <taxon>Metazoa</taxon>
        <taxon>Chordata</taxon>
        <taxon>Craniata</taxon>
        <taxon>Vertebrata</taxon>
        <taxon>Euteleostomi</taxon>
        <taxon>Amphibia</taxon>
        <taxon>Batrachia</taxon>
        <taxon>Anura</taxon>
        <taxon>Neobatrachia</taxon>
        <taxon>Ranoidea</taxon>
        <taxon>Ranidae</taxon>
        <taxon>Staurois</taxon>
    </lineage>
</organism>